<keyword evidence="3" id="KW-0067">ATP-binding</keyword>
<protein>
    <submittedName>
        <fullName evidence="5">Type II/IV secretion system protein</fullName>
    </submittedName>
</protein>
<dbReference type="Proteomes" id="UP000288812">
    <property type="component" value="Unassembled WGS sequence"/>
</dbReference>
<sequence length="482" mass="53932">MCEILRKKTLEVINIDLSMKYDVVPISEDEDSIVFWSLEDDQNTSVLLRIITGKNIVFKICSSEEIVAYRNKVYGKKDKSSIINELNNLERDISLEDDYVEDLTDSPIVRFLNLILNYAIENNGSDVHIDSDEEGALIRIRIDGVLMDLCPVPQWANQRIHIRTKVLCNLDYTVKNIPQDGRFTYKYMGKNIDIRVAITPTSSGGKIVFRILNKESIDYSKSGIGLEGNDLYLMEQLTSQPSGLLLICGPTNSGKTSTLYALLKSLKSDEINIMTVEDPVEYKIEGINQIEIEEKVGLDFESGLRAILRLDPDIIMVGEIRSLETADIAIKSSISGRLVFSTIHANSSVSAIYRLLDMGIDNYLLSAGVIGIVSQRLVRKLCNCKRRVKTYVDLYGEYLDVCEPVGCSSCYNGYSGRRAVFEILVVNEELRQAINKGSSLSELKSIAEKGGMVTLKDAMKVLLLKGETSVEEIYKNLITIGV</sequence>
<evidence type="ECO:0000313" key="6">
    <source>
        <dbReference type="Proteomes" id="UP000288812"/>
    </source>
</evidence>
<organism evidence="5 6">
    <name type="scientific">Anaerosphaera multitolerans</name>
    <dbReference type="NCBI Taxonomy" id="2487351"/>
    <lineage>
        <taxon>Bacteria</taxon>
        <taxon>Bacillati</taxon>
        <taxon>Bacillota</taxon>
        <taxon>Tissierellia</taxon>
        <taxon>Tissierellales</taxon>
        <taxon>Peptoniphilaceae</taxon>
        <taxon>Anaerosphaera</taxon>
    </lineage>
</organism>
<proteinExistence type="inferred from homology"/>
<dbReference type="InterPro" id="IPR027417">
    <property type="entry name" value="P-loop_NTPase"/>
</dbReference>
<gene>
    <name evidence="5" type="ORF">EF514_03295</name>
</gene>
<reference evidence="5 6" key="1">
    <citation type="submission" date="2018-11" db="EMBL/GenBank/DDBJ databases">
        <title>Genome sequencing and assembly of Anaerosphaera sp. nov., GS7-6-2.</title>
        <authorList>
            <person name="Rettenmaier R."/>
            <person name="Liebl W."/>
            <person name="Zverlov V."/>
        </authorList>
    </citation>
    <scope>NUCLEOTIDE SEQUENCE [LARGE SCALE GENOMIC DNA]</scope>
    <source>
        <strain evidence="5 6">GS7-6-2</strain>
    </source>
</reference>
<dbReference type="OrthoDB" id="9808272at2"/>
<dbReference type="Gene3D" id="3.30.450.90">
    <property type="match status" value="1"/>
</dbReference>
<evidence type="ECO:0000256" key="2">
    <source>
        <dbReference type="ARBA" id="ARBA00022741"/>
    </source>
</evidence>
<feature type="domain" description="Bacterial type II secretion system protein E" evidence="4">
    <location>
        <begin position="104"/>
        <end position="473"/>
    </location>
</feature>
<dbReference type="EMBL" id="RLIH01000003">
    <property type="protein sequence ID" value="RVU55310.1"/>
    <property type="molecule type" value="Genomic_DNA"/>
</dbReference>
<name>A0A437S897_9FIRM</name>
<dbReference type="RefSeq" id="WP_127723801.1">
    <property type="nucleotide sequence ID" value="NZ_RLIH01000003.1"/>
</dbReference>
<dbReference type="InterPro" id="IPR001482">
    <property type="entry name" value="T2SS/T4SS_dom"/>
</dbReference>
<dbReference type="PANTHER" id="PTHR30258">
    <property type="entry name" value="TYPE II SECRETION SYSTEM PROTEIN GSPE-RELATED"/>
    <property type="match status" value="1"/>
</dbReference>
<accession>A0A437S897</accession>
<keyword evidence="6" id="KW-1185">Reference proteome</keyword>
<evidence type="ECO:0000259" key="4">
    <source>
        <dbReference type="Pfam" id="PF00437"/>
    </source>
</evidence>
<dbReference type="SUPFAM" id="SSF52540">
    <property type="entry name" value="P-loop containing nucleoside triphosphate hydrolases"/>
    <property type="match status" value="1"/>
</dbReference>
<dbReference type="CDD" id="cd01129">
    <property type="entry name" value="PulE-GspE-like"/>
    <property type="match status" value="1"/>
</dbReference>
<evidence type="ECO:0000256" key="3">
    <source>
        <dbReference type="ARBA" id="ARBA00022840"/>
    </source>
</evidence>
<evidence type="ECO:0000313" key="5">
    <source>
        <dbReference type="EMBL" id="RVU55310.1"/>
    </source>
</evidence>
<comment type="similarity">
    <text evidence="1">Belongs to the GSP E family.</text>
</comment>
<dbReference type="AlphaFoldDB" id="A0A437S897"/>
<dbReference type="Pfam" id="PF00437">
    <property type="entry name" value="T2SSE"/>
    <property type="match status" value="1"/>
</dbReference>
<dbReference type="GO" id="GO:0016887">
    <property type="term" value="F:ATP hydrolysis activity"/>
    <property type="evidence" value="ECO:0007669"/>
    <property type="project" value="TreeGrafter"/>
</dbReference>
<keyword evidence="2" id="KW-0547">Nucleotide-binding</keyword>
<comment type="caution">
    <text evidence="5">The sequence shown here is derived from an EMBL/GenBank/DDBJ whole genome shotgun (WGS) entry which is preliminary data.</text>
</comment>
<dbReference type="GO" id="GO:0005886">
    <property type="term" value="C:plasma membrane"/>
    <property type="evidence" value="ECO:0007669"/>
    <property type="project" value="TreeGrafter"/>
</dbReference>
<dbReference type="GO" id="GO:0005524">
    <property type="term" value="F:ATP binding"/>
    <property type="evidence" value="ECO:0007669"/>
    <property type="project" value="UniProtKB-KW"/>
</dbReference>
<dbReference type="Gene3D" id="3.40.50.300">
    <property type="entry name" value="P-loop containing nucleotide triphosphate hydrolases"/>
    <property type="match status" value="1"/>
</dbReference>
<dbReference type="PANTHER" id="PTHR30258:SF2">
    <property type="entry name" value="COMG OPERON PROTEIN 1"/>
    <property type="match status" value="1"/>
</dbReference>
<evidence type="ECO:0000256" key="1">
    <source>
        <dbReference type="ARBA" id="ARBA00006611"/>
    </source>
</evidence>